<dbReference type="PANTHER" id="PTHR48047:SF182">
    <property type="entry name" value="GLYCOSYLTRANSFERASE"/>
    <property type="match status" value="1"/>
</dbReference>
<dbReference type="InterPro" id="IPR035595">
    <property type="entry name" value="UDP_glycos_trans_CS"/>
</dbReference>
<dbReference type="CDD" id="cd03784">
    <property type="entry name" value="GT1_Gtf-like"/>
    <property type="match status" value="1"/>
</dbReference>
<dbReference type="EC" id="2.4.1.-" evidence="4"/>
<dbReference type="Proteomes" id="UP000639772">
    <property type="component" value="Unassembled WGS sequence"/>
</dbReference>
<organism evidence="6 7">
    <name type="scientific">Vanilla planifolia</name>
    <name type="common">Vanilla</name>
    <dbReference type="NCBI Taxonomy" id="51239"/>
    <lineage>
        <taxon>Eukaryota</taxon>
        <taxon>Viridiplantae</taxon>
        <taxon>Streptophyta</taxon>
        <taxon>Embryophyta</taxon>
        <taxon>Tracheophyta</taxon>
        <taxon>Spermatophyta</taxon>
        <taxon>Magnoliopsida</taxon>
        <taxon>Liliopsida</taxon>
        <taxon>Asparagales</taxon>
        <taxon>Orchidaceae</taxon>
        <taxon>Vanilloideae</taxon>
        <taxon>Vanilleae</taxon>
        <taxon>Vanilla</taxon>
    </lineage>
</organism>
<evidence type="ECO:0000313" key="6">
    <source>
        <dbReference type="EMBL" id="KAG0486483.1"/>
    </source>
</evidence>
<dbReference type="EMBL" id="JADCNM010000004">
    <property type="protein sequence ID" value="KAG0486483.1"/>
    <property type="molecule type" value="Genomic_DNA"/>
</dbReference>
<evidence type="ECO:0000256" key="2">
    <source>
        <dbReference type="ARBA" id="ARBA00022679"/>
    </source>
</evidence>
<dbReference type="FunFam" id="3.40.50.2000:FF:000060">
    <property type="entry name" value="Glycosyltransferase"/>
    <property type="match status" value="1"/>
</dbReference>
<evidence type="ECO:0000256" key="1">
    <source>
        <dbReference type="ARBA" id="ARBA00009995"/>
    </source>
</evidence>
<dbReference type="SUPFAM" id="SSF53756">
    <property type="entry name" value="UDP-Glycosyltransferase/glycogen phosphorylase"/>
    <property type="match status" value="1"/>
</dbReference>
<accession>A0A835RHL0</accession>
<dbReference type="Pfam" id="PF00201">
    <property type="entry name" value="UDPGT"/>
    <property type="match status" value="1"/>
</dbReference>
<keyword evidence="3" id="KW-0328">Glycosyltransferase</keyword>
<comment type="similarity">
    <text evidence="1 3">Belongs to the UDP-glycosyltransferase family.</text>
</comment>
<dbReference type="InterPro" id="IPR002213">
    <property type="entry name" value="UDP_glucos_trans"/>
</dbReference>
<protein>
    <recommendedName>
        <fullName evidence="4">Glycosyltransferase</fullName>
        <ecNumber evidence="4">2.4.1.-</ecNumber>
    </recommendedName>
</protein>
<dbReference type="PROSITE" id="PS00375">
    <property type="entry name" value="UDPGT"/>
    <property type="match status" value="1"/>
</dbReference>
<name>A0A835RHL0_VANPL</name>
<feature type="domain" description="Glycosyltransferase N-terminal" evidence="5">
    <location>
        <begin position="12"/>
        <end position="252"/>
    </location>
</feature>
<evidence type="ECO:0000256" key="4">
    <source>
        <dbReference type="RuleBase" id="RU362057"/>
    </source>
</evidence>
<gene>
    <name evidence="6" type="ORF">HPP92_008578</name>
</gene>
<proteinExistence type="inferred from homology"/>
<dbReference type="AlphaFoldDB" id="A0A835RHL0"/>
<dbReference type="InterPro" id="IPR058980">
    <property type="entry name" value="Glyco_transf_N"/>
</dbReference>
<dbReference type="PANTHER" id="PTHR48047">
    <property type="entry name" value="GLYCOSYLTRANSFERASE"/>
    <property type="match status" value="1"/>
</dbReference>
<dbReference type="Pfam" id="PF26168">
    <property type="entry name" value="Glyco_transf_N"/>
    <property type="match status" value="1"/>
</dbReference>
<reference evidence="6 7" key="1">
    <citation type="journal article" date="2020" name="Nat. Food">
        <title>A phased Vanilla planifolia genome enables genetic improvement of flavour and production.</title>
        <authorList>
            <person name="Hasing T."/>
            <person name="Tang H."/>
            <person name="Brym M."/>
            <person name="Khazi F."/>
            <person name="Huang T."/>
            <person name="Chambers A.H."/>
        </authorList>
    </citation>
    <scope>NUCLEOTIDE SEQUENCE [LARGE SCALE GENOMIC DNA]</scope>
    <source>
        <tissue evidence="6">Leaf</tissue>
    </source>
</reference>
<comment type="caution">
    <text evidence="6">The sequence shown here is derived from an EMBL/GenBank/DDBJ whole genome shotgun (WGS) entry which is preliminary data.</text>
</comment>
<keyword evidence="2 3" id="KW-0808">Transferase</keyword>
<evidence type="ECO:0000256" key="3">
    <source>
        <dbReference type="RuleBase" id="RU003718"/>
    </source>
</evidence>
<dbReference type="GO" id="GO:0035251">
    <property type="term" value="F:UDP-glucosyltransferase activity"/>
    <property type="evidence" value="ECO:0007669"/>
    <property type="project" value="TreeGrafter"/>
</dbReference>
<dbReference type="OrthoDB" id="5835829at2759"/>
<evidence type="ECO:0000259" key="5">
    <source>
        <dbReference type="Pfam" id="PF26168"/>
    </source>
</evidence>
<dbReference type="Gene3D" id="3.40.50.2000">
    <property type="entry name" value="Glycogen Phosphorylase B"/>
    <property type="match status" value="2"/>
</dbReference>
<sequence>MESKEARQPHFVLVPFMAPGHMIPMVDMAHLLADRPGIVVTIVTTPVNALRISSITDAVARSSLPIRFVTLPFPAAEFGLPDGCENLDILPSRELAPSFLDATRTLRAPLEHHLRTTVPPPSCIISDSGHPWTIGVARDLHIPRVIFHGFGCMALLCLHVVREYKLLEKTGNKDDDDKAFEIPGFPDQIQMTRAQLSGYKSIVNESKYREEIILADAASDGVVVNSFDDLEPSYREYYEKAIRKRVWTIGPMLLSSRNDVNMAVRGNKSSIDEDFCRKWLDTMEPGSVIYVSFGSLARTPLFQLVEIGLGLEASNCPFVWVIKAGDQADEVDKWLASGDGDDRGFEERIRAKGLVIRGWAPQSMILEHPAVGGFMTHCGWNSTIEAVVAGVPMATWPHFAEQFVNEKLVVEKLRIGVVVGAKRVVGWREVQDKLTVGRVRWKRLCGV</sequence>
<evidence type="ECO:0000313" key="7">
    <source>
        <dbReference type="Proteomes" id="UP000639772"/>
    </source>
</evidence>